<dbReference type="Gene3D" id="3.40.50.1110">
    <property type="entry name" value="SGNH hydrolase"/>
    <property type="match status" value="1"/>
</dbReference>
<reference evidence="2" key="1">
    <citation type="journal article" date="2014" name="Int. J. Syst. Evol. Microbiol.">
        <title>Complete genome sequence of Corynebacterium casei LMG S-19264T (=DSM 44701T), isolated from a smear-ripened cheese.</title>
        <authorList>
            <consortium name="US DOE Joint Genome Institute (JGI-PGF)"/>
            <person name="Walter F."/>
            <person name="Albersmeier A."/>
            <person name="Kalinowski J."/>
            <person name="Ruckert C."/>
        </authorList>
    </citation>
    <scope>NUCLEOTIDE SEQUENCE</scope>
    <source>
        <strain evidence="2">CGMCC 1.15179</strain>
    </source>
</reference>
<dbReference type="Pfam" id="PF13472">
    <property type="entry name" value="Lipase_GDSL_2"/>
    <property type="match status" value="1"/>
</dbReference>
<accession>A0A8J2YCD5</accession>
<evidence type="ECO:0000259" key="1">
    <source>
        <dbReference type="Pfam" id="PF13472"/>
    </source>
</evidence>
<dbReference type="PANTHER" id="PTHR30383">
    <property type="entry name" value="THIOESTERASE 1/PROTEASE 1/LYSOPHOSPHOLIPASE L1"/>
    <property type="match status" value="1"/>
</dbReference>
<dbReference type="Proteomes" id="UP000625210">
    <property type="component" value="Unassembled WGS sequence"/>
</dbReference>
<dbReference type="PANTHER" id="PTHR30383:SF27">
    <property type="entry name" value="SPORE GERMINATION LIPASE LIPC"/>
    <property type="match status" value="1"/>
</dbReference>
<dbReference type="AlphaFoldDB" id="A0A8J2YCD5"/>
<reference evidence="2" key="2">
    <citation type="submission" date="2020-09" db="EMBL/GenBank/DDBJ databases">
        <authorList>
            <person name="Sun Q."/>
            <person name="Zhou Y."/>
        </authorList>
    </citation>
    <scope>NUCLEOTIDE SEQUENCE</scope>
    <source>
        <strain evidence="2">CGMCC 1.15179</strain>
    </source>
</reference>
<protein>
    <submittedName>
        <fullName evidence="2">Lipase</fullName>
    </submittedName>
</protein>
<dbReference type="SUPFAM" id="SSF52266">
    <property type="entry name" value="SGNH hydrolase"/>
    <property type="match status" value="1"/>
</dbReference>
<sequence>MKKWLWIALGLSLFVAGIKAYPTISMLMANTPPEPVNLSQVNVMAELQEEAQKKGSLDYLILGDSVAMGQGSEKKQGYPALVAKRLKKEHIPLLLHNEGVSGRTSQQMLQALDTPAMQKKIRNAELISLTIGGNDLLKVALNEKNPVQAITAFGDIQKNYQRNLKETLSKVRLLNPDAPILLTSLYNPISPAEPYYDLSNTLLDKWNIGMKEVAYQFPSTLVIDVDEKLQAGQGSWLADAIHPNDRGYQRIADGILEGMREARPAAASTQ</sequence>
<name>A0A8J2YCD5_9BACL</name>
<dbReference type="InterPro" id="IPR013830">
    <property type="entry name" value="SGNH_hydro"/>
</dbReference>
<dbReference type="RefSeq" id="WP_188647301.1">
    <property type="nucleotide sequence ID" value="NZ_BMHQ01000004.1"/>
</dbReference>
<dbReference type="EMBL" id="BMHQ01000004">
    <property type="protein sequence ID" value="GGE14831.1"/>
    <property type="molecule type" value="Genomic_DNA"/>
</dbReference>
<gene>
    <name evidence="2" type="ORF">GCM10011571_15430</name>
</gene>
<proteinExistence type="predicted"/>
<comment type="caution">
    <text evidence="2">The sequence shown here is derived from an EMBL/GenBank/DDBJ whole genome shotgun (WGS) entry which is preliminary data.</text>
</comment>
<dbReference type="InterPro" id="IPR051532">
    <property type="entry name" value="Ester_Hydrolysis_Enzymes"/>
</dbReference>
<dbReference type="GO" id="GO:0004622">
    <property type="term" value="F:phosphatidylcholine lysophospholipase activity"/>
    <property type="evidence" value="ECO:0007669"/>
    <property type="project" value="TreeGrafter"/>
</dbReference>
<feature type="domain" description="SGNH hydrolase-type esterase" evidence="1">
    <location>
        <begin position="61"/>
        <end position="250"/>
    </location>
</feature>
<dbReference type="InterPro" id="IPR036514">
    <property type="entry name" value="SGNH_hydro_sf"/>
</dbReference>
<organism evidence="2 3">
    <name type="scientific">Marinithermofilum abyssi</name>
    <dbReference type="NCBI Taxonomy" id="1571185"/>
    <lineage>
        <taxon>Bacteria</taxon>
        <taxon>Bacillati</taxon>
        <taxon>Bacillota</taxon>
        <taxon>Bacilli</taxon>
        <taxon>Bacillales</taxon>
        <taxon>Thermoactinomycetaceae</taxon>
        <taxon>Marinithermofilum</taxon>
    </lineage>
</organism>
<keyword evidence="3" id="KW-1185">Reference proteome</keyword>
<evidence type="ECO:0000313" key="3">
    <source>
        <dbReference type="Proteomes" id="UP000625210"/>
    </source>
</evidence>
<evidence type="ECO:0000313" key="2">
    <source>
        <dbReference type="EMBL" id="GGE14831.1"/>
    </source>
</evidence>